<name>A0A0R1Y0P9_9LACO</name>
<sequence>MYGQDIVCAAVSATTIGTTNSLKDLAGLEPVVESDQTNGGYLDVTISLHVDQEKVLISQVLLENLLGTLQSIQKNYSNYLIVKNDTSTD</sequence>
<keyword evidence="8" id="KW-1185">Reference proteome</keyword>
<dbReference type="InterPro" id="IPR007422">
    <property type="entry name" value="Peptidase_Prp"/>
</dbReference>
<evidence type="ECO:0000256" key="1">
    <source>
        <dbReference type="ARBA" id="ARBA00022517"/>
    </source>
</evidence>
<keyword evidence="2" id="KW-0645">Protease</keyword>
<comment type="similarity">
    <text evidence="5">Belongs to the Prp family.</text>
</comment>
<protein>
    <recommendedName>
        <fullName evidence="6">Ribosomal processing cysteine protease Prp</fullName>
    </recommendedName>
</protein>
<keyword evidence="3" id="KW-0378">Hydrolase</keyword>
<dbReference type="GO" id="GO:0042254">
    <property type="term" value="P:ribosome biogenesis"/>
    <property type="evidence" value="ECO:0007669"/>
    <property type="project" value="UniProtKB-KW"/>
</dbReference>
<dbReference type="SUPFAM" id="SSF118010">
    <property type="entry name" value="TM1457-like"/>
    <property type="match status" value="1"/>
</dbReference>
<dbReference type="InterPro" id="IPR036764">
    <property type="entry name" value="Peptidase_Prp_sf"/>
</dbReference>
<evidence type="ECO:0000256" key="5">
    <source>
        <dbReference type="ARBA" id="ARBA00044503"/>
    </source>
</evidence>
<keyword evidence="1" id="KW-0690">Ribosome biogenesis</keyword>
<dbReference type="GO" id="GO:0008234">
    <property type="term" value="F:cysteine-type peptidase activity"/>
    <property type="evidence" value="ECO:0007669"/>
    <property type="project" value="UniProtKB-KW"/>
</dbReference>
<dbReference type="Gene3D" id="3.30.70.1490">
    <property type="entry name" value="Cysteine protease Prp"/>
    <property type="match status" value="1"/>
</dbReference>
<dbReference type="PATRIC" id="fig|1423734.3.peg.878"/>
<dbReference type="eggNOG" id="COG2868">
    <property type="taxonomic scope" value="Bacteria"/>
</dbReference>
<evidence type="ECO:0000313" key="7">
    <source>
        <dbReference type="EMBL" id="KRM35842.1"/>
    </source>
</evidence>
<reference evidence="7 8" key="1">
    <citation type="journal article" date="2015" name="Genome Announc.">
        <title>Expanding the biotechnology potential of lactobacilli through comparative genomics of 213 strains and associated genera.</title>
        <authorList>
            <person name="Sun Z."/>
            <person name="Harris H.M."/>
            <person name="McCann A."/>
            <person name="Guo C."/>
            <person name="Argimon S."/>
            <person name="Zhang W."/>
            <person name="Yang X."/>
            <person name="Jeffery I.B."/>
            <person name="Cooney J.C."/>
            <person name="Kagawa T.F."/>
            <person name="Liu W."/>
            <person name="Song Y."/>
            <person name="Salvetti E."/>
            <person name="Wrobel A."/>
            <person name="Rasinkangas P."/>
            <person name="Parkhill J."/>
            <person name="Rea M.C."/>
            <person name="O'Sullivan O."/>
            <person name="Ritari J."/>
            <person name="Douillard F.P."/>
            <person name="Paul Ross R."/>
            <person name="Yang R."/>
            <person name="Briner A.E."/>
            <person name="Felis G.E."/>
            <person name="de Vos W.M."/>
            <person name="Barrangou R."/>
            <person name="Klaenhammer T.R."/>
            <person name="Caufield P.W."/>
            <person name="Cui Y."/>
            <person name="Zhang H."/>
            <person name="O'Toole P.W."/>
        </authorList>
    </citation>
    <scope>NUCLEOTIDE SEQUENCE [LARGE SCALE GENOMIC DNA]</scope>
    <source>
        <strain evidence="7 8">DSM 18527</strain>
    </source>
</reference>
<organism evidence="7 8">
    <name type="scientific">Agrilactobacillus composti DSM 18527 = JCM 14202</name>
    <dbReference type="NCBI Taxonomy" id="1423734"/>
    <lineage>
        <taxon>Bacteria</taxon>
        <taxon>Bacillati</taxon>
        <taxon>Bacillota</taxon>
        <taxon>Bacilli</taxon>
        <taxon>Lactobacillales</taxon>
        <taxon>Lactobacillaceae</taxon>
        <taxon>Agrilactobacillus</taxon>
    </lineage>
</organism>
<dbReference type="AlphaFoldDB" id="A0A0R1Y0P9"/>
<evidence type="ECO:0000256" key="6">
    <source>
        <dbReference type="ARBA" id="ARBA00044538"/>
    </source>
</evidence>
<dbReference type="PANTHER" id="PTHR39178:SF1">
    <property type="entry name" value="RIBOSOMAL-PROCESSING CYSTEINE PROTEASE PRP"/>
    <property type="match status" value="1"/>
</dbReference>
<dbReference type="PANTHER" id="PTHR39178">
    <property type="entry name" value="HYPOTHETICAL RIBOSOME-ASSOCIATED PROTEIN"/>
    <property type="match status" value="1"/>
</dbReference>
<evidence type="ECO:0000313" key="8">
    <source>
        <dbReference type="Proteomes" id="UP000051236"/>
    </source>
</evidence>
<evidence type="ECO:0000256" key="3">
    <source>
        <dbReference type="ARBA" id="ARBA00022801"/>
    </source>
</evidence>
<keyword evidence="4" id="KW-0788">Thiol protease</keyword>
<dbReference type="Proteomes" id="UP000051236">
    <property type="component" value="Unassembled WGS sequence"/>
</dbReference>
<dbReference type="STRING" id="1423734.FC83_GL000870"/>
<dbReference type="CDD" id="cd16332">
    <property type="entry name" value="Prp-like"/>
    <property type="match status" value="1"/>
</dbReference>
<evidence type="ECO:0000256" key="4">
    <source>
        <dbReference type="ARBA" id="ARBA00022807"/>
    </source>
</evidence>
<accession>A0A0R1Y0P9</accession>
<comment type="caution">
    <text evidence="7">The sequence shown here is derived from an EMBL/GenBank/DDBJ whole genome shotgun (WGS) entry which is preliminary data.</text>
</comment>
<proteinExistence type="inferred from homology"/>
<dbReference type="Pfam" id="PF04327">
    <property type="entry name" value="Peptidase_Prp"/>
    <property type="match status" value="1"/>
</dbReference>
<evidence type="ECO:0000256" key="2">
    <source>
        <dbReference type="ARBA" id="ARBA00022670"/>
    </source>
</evidence>
<dbReference type="EMBL" id="AZGA01000011">
    <property type="protein sequence ID" value="KRM35842.1"/>
    <property type="molecule type" value="Genomic_DNA"/>
</dbReference>
<dbReference type="GO" id="GO:0006508">
    <property type="term" value="P:proteolysis"/>
    <property type="evidence" value="ECO:0007669"/>
    <property type="project" value="UniProtKB-KW"/>
</dbReference>
<gene>
    <name evidence="7" type="ORF">FC83_GL000870</name>
</gene>